<comment type="caution">
    <text evidence="2">The sequence shown here is derived from an EMBL/GenBank/DDBJ whole genome shotgun (WGS) entry which is preliminary data.</text>
</comment>
<gene>
    <name evidence="2" type="ORF">Sste5346_000762</name>
</gene>
<evidence type="ECO:0000313" key="3">
    <source>
        <dbReference type="Proteomes" id="UP001583186"/>
    </source>
</evidence>
<name>A0ABR3ZQB7_9PEZI</name>
<organism evidence="2 3">
    <name type="scientific">Sporothrix stenoceras</name>
    <dbReference type="NCBI Taxonomy" id="5173"/>
    <lineage>
        <taxon>Eukaryota</taxon>
        <taxon>Fungi</taxon>
        <taxon>Dikarya</taxon>
        <taxon>Ascomycota</taxon>
        <taxon>Pezizomycotina</taxon>
        <taxon>Sordariomycetes</taxon>
        <taxon>Sordariomycetidae</taxon>
        <taxon>Ophiostomatales</taxon>
        <taxon>Ophiostomataceae</taxon>
        <taxon>Sporothrix</taxon>
    </lineage>
</organism>
<dbReference type="Proteomes" id="UP001583186">
    <property type="component" value="Unassembled WGS sequence"/>
</dbReference>
<evidence type="ECO:0000313" key="2">
    <source>
        <dbReference type="EMBL" id="KAL1902851.1"/>
    </source>
</evidence>
<evidence type="ECO:0000256" key="1">
    <source>
        <dbReference type="SAM" id="SignalP"/>
    </source>
</evidence>
<keyword evidence="3" id="KW-1185">Reference proteome</keyword>
<sequence>MKWSSPLSALLASTASFVSANPVASRELKLFNLKILSPINANLNGRYLTINPDGSVGIFSDHPVVTGSIPPKVPVPPSVPSADTAAAKPPPGAKFYVTQAGPTGSPDASHYELHSYPIGIVDHALGLNGTAKDGIRYLVDVTNPSYNASAGSDGGNSPDWKSFTLDNYGSNNVDANGDDGRAEIDIEINLAKRIPPPMPLNGFYYGSNGHGKWVLIQRGSNTFVAAWYDGTSYVTQNYRLVDITYEPADA</sequence>
<proteinExistence type="predicted"/>
<keyword evidence="1" id="KW-0732">Signal</keyword>
<accession>A0ABR3ZQB7</accession>
<dbReference type="EMBL" id="JAWCUI010000003">
    <property type="protein sequence ID" value="KAL1902851.1"/>
    <property type="molecule type" value="Genomic_DNA"/>
</dbReference>
<feature type="signal peptide" evidence="1">
    <location>
        <begin position="1"/>
        <end position="20"/>
    </location>
</feature>
<feature type="chain" id="PRO_5045123570" evidence="1">
    <location>
        <begin position="21"/>
        <end position="250"/>
    </location>
</feature>
<reference evidence="2 3" key="1">
    <citation type="journal article" date="2024" name="IMA Fungus">
        <title>IMA Genome - F19 : A genome assembly and annotation guide to empower mycologists, including annotated draft genome sequences of Ceratocystis pirilliformis, Diaporthe australafricana, Fusarium ophioides, Paecilomyces lecythidis, and Sporothrix stenoceras.</title>
        <authorList>
            <person name="Aylward J."/>
            <person name="Wilson A.M."/>
            <person name="Visagie C.M."/>
            <person name="Spraker J."/>
            <person name="Barnes I."/>
            <person name="Buitendag C."/>
            <person name="Ceriani C."/>
            <person name="Del Mar Angel L."/>
            <person name="du Plessis D."/>
            <person name="Fuchs T."/>
            <person name="Gasser K."/>
            <person name="Kramer D."/>
            <person name="Li W."/>
            <person name="Munsamy K."/>
            <person name="Piso A."/>
            <person name="Price J.L."/>
            <person name="Sonnekus B."/>
            <person name="Thomas C."/>
            <person name="van der Nest A."/>
            <person name="van Dijk A."/>
            <person name="van Heerden A."/>
            <person name="van Vuuren N."/>
            <person name="Yilmaz N."/>
            <person name="Duong T.A."/>
            <person name="van der Merwe N.A."/>
            <person name="Wingfield M.J."/>
            <person name="Wingfield B.D."/>
        </authorList>
    </citation>
    <scope>NUCLEOTIDE SEQUENCE [LARGE SCALE GENOMIC DNA]</scope>
    <source>
        <strain evidence="2 3">CMW 5346</strain>
    </source>
</reference>
<protein>
    <submittedName>
        <fullName evidence="2">Uncharacterized protein</fullName>
    </submittedName>
</protein>